<dbReference type="EMBL" id="JAVHNQ010000006">
    <property type="protein sequence ID" value="KAK6344269.1"/>
    <property type="molecule type" value="Genomic_DNA"/>
</dbReference>
<dbReference type="Proteomes" id="UP001375240">
    <property type="component" value="Unassembled WGS sequence"/>
</dbReference>
<organism evidence="2 3">
    <name type="scientific">Orbilia brochopaga</name>
    <dbReference type="NCBI Taxonomy" id="3140254"/>
    <lineage>
        <taxon>Eukaryota</taxon>
        <taxon>Fungi</taxon>
        <taxon>Dikarya</taxon>
        <taxon>Ascomycota</taxon>
        <taxon>Pezizomycotina</taxon>
        <taxon>Orbiliomycetes</taxon>
        <taxon>Orbiliales</taxon>
        <taxon>Orbiliaceae</taxon>
        <taxon>Orbilia</taxon>
    </lineage>
</organism>
<reference evidence="2 3" key="1">
    <citation type="submission" date="2019-10" db="EMBL/GenBank/DDBJ databases">
        <authorList>
            <person name="Palmer J.M."/>
        </authorList>
    </citation>
    <scope>NUCLEOTIDE SEQUENCE [LARGE SCALE GENOMIC DNA]</scope>
    <source>
        <strain evidence="2 3">TWF696</strain>
    </source>
</reference>
<evidence type="ECO:0000256" key="1">
    <source>
        <dbReference type="SAM" id="SignalP"/>
    </source>
</evidence>
<feature type="chain" id="PRO_5043743220" evidence="1">
    <location>
        <begin position="33"/>
        <end position="383"/>
    </location>
</feature>
<accession>A0AAV9UMB7</accession>
<sequence length="383" mass="43240">MPSKAATQRHWASWSWAFPLALIMPFMVDANAFQIEVIDTSFERAYPWQLCRGTEGLGIGDQVFAIDREITTCANEGADEYWFATPVNPQDAGLRDGYYDPDQNKQLVNLGGPPTTDPPSPKIYAGRTFKVKRDGKALNFDREAILDSPGKDIDLLPSDRFVNYVAIHHGRKLRIPLGYIKTGSSFRLGYRITQGLPGTLTKDYPAVSFVVSDGSVWESLVPLTDEQRQQYIADLTAQEPKNLREVEFENQRFGSVGNGISQQKGGIFDAVGRLAGKLSSVIRRPTISTPRIQTQFEERKEEEADEAVSPISRVYDNDMSVRRLVGGRIPVDLHYFDLPQNEGQEPERIPDIQPERPQRLNVDDIERMGWPFNNPNRINRNAE</sequence>
<evidence type="ECO:0000313" key="3">
    <source>
        <dbReference type="Proteomes" id="UP001375240"/>
    </source>
</evidence>
<comment type="caution">
    <text evidence="2">The sequence shown here is derived from an EMBL/GenBank/DDBJ whole genome shotgun (WGS) entry which is preliminary data.</text>
</comment>
<feature type="signal peptide" evidence="1">
    <location>
        <begin position="1"/>
        <end position="32"/>
    </location>
</feature>
<proteinExistence type="predicted"/>
<dbReference type="AlphaFoldDB" id="A0AAV9UMB7"/>
<keyword evidence="1" id="KW-0732">Signal</keyword>
<evidence type="ECO:0000313" key="2">
    <source>
        <dbReference type="EMBL" id="KAK6344269.1"/>
    </source>
</evidence>
<name>A0AAV9UMB7_9PEZI</name>
<protein>
    <submittedName>
        <fullName evidence="2">Uncharacterized protein</fullName>
    </submittedName>
</protein>
<gene>
    <name evidence="2" type="ORF">TWF696_007911</name>
</gene>
<keyword evidence="3" id="KW-1185">Reference proteome</keyword>